<evidence type="ECO:0000313" key="4">
    <source>
        <dbReference type="Proteomes" id="UP001232992"/>
    </source>
</evidence>
<feature type="domain" description="VWFD" evidence="2">
    <location>
        <begin position="745"/>
        <end position="934"/>
    </location>
</feature>
<dbReference type="InterPro" id="IPR051495">
    <property type="entry name" value="Epithelial_Barrier/Signaling"/>
</dbReference>
<dbReference type="InterPro" id="IPR001846">
    <property type="entry name" value="VWF_type-D"/>
</dbReference>
<dbReference type="Pfam" id="PF00094">
    <property type="entry name" value="VWD"/>
    <property type="match status" value="1"/>
</dbReference>
<evidence type="ECO:0000313" key="3">
    <source>
        <dbReference type="EMBL" id="MDJ1184468.1"/>
    </source>
</evidence>
<proteinExistence type="predicted"/>
<dbReference type="Proteomes" id="UP001232992">
    <property type="component" value="Unassembled WGS sequence"/>
</dbReference>
<dbReference type="PANTHER" id="PTHR13802">
    <property type="entry name" value="MUCIN 4-RELATED"/>
    <property type="match status" value="1"/>
</dbReference>
<dbReference type="EMBL" id="JAQOSQ010000015">
    <property type="protein sequence ID" value="MDJ1184468.1"/>
    <property type="molecule type" value="Genomic_DNA"/>
</dbReference>
<dbReference type="PROSITE" id="PS51233">
    <property type="entry name" value="VWFD"/>
    <property type="match status" value="1"/>
</dbReference>
<sequence>MSKLKSLIIALITLFAVVAGGILKKGLAVFLCGLLGFNSMACFADLDDGRVNAAQPNIEECSFAQIPESKLPRETRIKQISRWWATAGEDKRICTKLMIEIGRRGEYQLDIGITEAGEDSSWSLTEQSKAILKPLGSNTIETDKFDISDRKVDFFQELMPGNYEVKITDIKVPKSPIVQPANFVLKEISYYSNPIYADDPSYGDEPVRILTPRSRIATLFIADRPEPKLDFSKIDDIDNVDDLIEKYAPILYFDNGELNENKPERFTMPFSTDETWGYHKPPQITGDATQSIDLSEYNDDFSINPINNKDYEKAIYASVSENWDESEIAINYYFQYPRSNWKSYGGYNTHQGDWEGITVFLNASKSEDSSLSVDPDEKCDRVDRKCDRLAFSQHVRTPLTIPLIPLNASKGGVTVPWQHLDHPEGTKRTKVYVGLGAHASFPFRGITGFNSKRLVANQEFHKGDFCRPDKDGKSLCYFDPSPEQIHNLRRAGSINKGDTDEWLLFPGFWGVKEDKHPEGNPPRGPMFLDWDYEIFGDGLPIGDDEGLGTRWLDPWEWSRGFTRLEEGQNNIGYGADQIIAINTNLSSDEQRSILRGGDGDDTYILRAITVAETKDGQSVTTNADGTFIQDKGTINNNDKLSIFIERRGKTSLISLSLCEGQPLERDRTALLINYDRKGPPKYAEDVTVLDFFKSSDDDPAKELNPAEAGTGFIEQINDLTGEQIIDYFNNDGKDKSCEKPELEGVSGRIFGDPHLLTFDRRRLSFQAVGEFIQAKSSSSNFEVQGRYKQVGRNASLVDAVAVKLDRDRVGMYAQQNPPLRVNGTPTNIEDKDELLVLDGGGKIYRDGSNYTIISPTGEGVKVRRVPAGRSSLLVEVVIPETRRGQVTGLLGNFNGDASDDIQTRSGEILPPNPNYEQLYKIFGNSWRISQEESLFDYAKGETTATFTDLNFPSQILRTSDFPSDRRAEAEKTCRAAGVTEPELLEACIFDILVTEDDRFAQVSANVEEELTANIIDISPPFVINTTPADRSTVENISSITVSFSEALNASLVNLSGIQLAALDRGNDGDRRVNLASSLEITEKNRLTVLTNSNLANGNYQLSIAPSIIADNAGNRLTEPYTLNFRVQKFGTGDVQATLKWASRDDLDLLIIDPKGGRVYHKNRRVPSGGQLDVDANSGCRKTTTAPVENIFWPPGEAPTGKYAIGVDLFQRCENNQNPIPFTLTLKIQGKTQTLQNFVDNSDTLWSMLFTLPDR</sequence>
<dbReference type="InterPro" id="IPR014755">
    <property type="entry name" value="Cu-Rt/internalin_Ig-like"/>
</dbReference>
<protein>
    <submittedName>
        <fullName evidence="3">VWD domain-containing protein</fullName>
    </submittedName>
</protein>
<gene>
    <name evidence="3" type="ORF">PMH09_14875</name>
</gene>
<dbReference type="PANTHER" id="PTHR13802:SF52">
    <property type="entry name" value="MUCIN-4"/>
    <property type="match status" value="1"/>
</dbReference>
<dbReference type="Pfam" id="PF13205">
    <property type="entry name" value="Big_5"/>
    <property type="match status" value="1"/>
</dbReference>
<organism evidence="3 4">
    <name type="scientific">Roseofilum casamattae BLCC-M143</name>
    <dbReference type="NCBI Taxonomy" id="3022442"/>
    <lineage>
        <taxon>Bacteria</taxon>
        <taxon>Bacillati</taxon>
        <taxon>Cyanobacteriota</taxon>
        <taxon>Cyanophyceae</taxon>
        <taxon>Desertifilales</taxon>
        <taxon>Desertifilaceae</taxon>
        <taxon>Roseofilum</taxon>
        <taxon>Roseofilum casamattae</taxon>
    </lineage>
</organism>
<comment type="caution">
    <text evidence="3">The sequence shown here is derived from an EMBL/GenBank/DDBJ whole genome shotgun (WGS) entry which is preliminary data.</text>
</comment>
<evidence type="ECO:0000256" key="1">
    <source>
        <dbReference type="ARBA" id="ARBA00022729"/>
    </source>
</evidence>
<keyword evidence="1" id="KW-0732">Signal</keyword>
<reference evidence="3 4" key="1">
    <citation type="submission" date="2023-01" db="EMBL/GenBank/DDBJ databases">
        <title>Novel diversity within Roseofilum (Cyanobacteria; Desertifilaceae) from marine benthic mats with descriptions of four novel species.</title>
        <authorList>
            <person name="Wang Y."/>
            <person name="Berthold D.E."/>
            <person name="Hu J."/>
            <person name="Lefler F.W."/>
            <person name="Laughinghouse H.D. IV."/>
        </authorList>
    </citation>
    <scope>NUCLEOTIDE SEQUENCE [LARGE SCALE GENOMIC DNA]</scope>
    <source>
        <strain evidence="3 4">BLCC-M143</strain>
    </source>
</reference>
<dbReference type="InterPro" id="IPR032812">
    <property type="entry name" value="SbsA_Ig"/>
</dbReference>
<dbReference type="Gene3D" id="2.60.40.1220">
    <property type="match status" value="1"/>
</dbReference>
<name>A0ABT7BZ46_9CYAN</name>
<keyword evidence="4" id="KW-1185">Reference proteome</keyword>
<dbReference type="RefSeq" id="WP_283759122.1">
    <property type="nucleotide sequence ID" value="NZ_JAQOSQ010000015.1"/>
</dbReference>
<accession>A0ABT7BZ46</accession>
<evidence type="ECO:0000259" key="2">
    <source>
        <dbReference type="PROSITE" id="PS51233"/>
    </source>
</evidence>
<dbReference type="SMART" id="SM00216">
    <property type="entry name" value="VWD"/>
    <property type="match status" value="1"/>
</dbReference>